<keyword evidence="2" id="KW-0732">Signal</keyword>
<comment type="caution">
    <text evidence="3">The sequence shown here is derived from an EMBL/GenBank/DDBJ whole genome shotgun (WGS) entry which is preliminary data.</text>
</comment>
<dbReference type="AlphaFoldDB" id="A0A091B4P6"/>
<feature type="signal peptide" evidence="2">
    <location>
        <begin position="1"/>
        <end position="24"/>
    </location>
</feature>
<protein>
    <recommendedName>
        <fullName evidence="5">Lipoprotein</fullName>
    </recommendedName>
</protein>
<dbReference type="Proteomes" id="UP000029393">
    <property type="component" value="Unassembled WGS sequence"/>
</dbReference>
<evidence type="ECO:0000256" key="2">
    <source>
        <dbReference type="SAM" id="SignalP"/>
    </source>
</evidence>
<feature type="region of interest" description="Disordered" evidence="1">
    <location>
        <begin position="71"/>
        <end position="90"/>
    </location>
</feature>
<dbReference type="eggNOG" id="COG3317">
    <property type="taxonomic scope" value="Bacteria"/>
</dbReference>
<evidence type="ECO:0000313" key="3">
    <source>
        <dbReference type="EMBL" id="KFN47583.1"/>
    </source>
</evidence>
<proteinExistence type="predicted"/>
<evidence type="ECO:0000313" key="4">
    <source>
        <dbReference type="Proteomes" id="UP000029393"/>
    </source>
</evidence>
<evidence type="ECO:0000256" key="1">
    <source>
        <dbReference type="SAM" id="MobiDB-lite"/>
    </source>
</evidence>
<feature type="chain" id="PRO_5001869285" description="Lipoprotein" evidence="2">
    <location>
        <begin position="25"/>
        <end position="190"/>
    </location>
</feature>
<dbReference type="EMBL" id="AVCK01000009">
    <property type="protein sequence ID" value="KFN47583.1"/>
    <property type="molecule type" value="Genomic_DNA"/>
</dbReference>
<name>A0A091B4P6_9GAMM</name>
<gene>
    <name evidence="3" type="ORF">N787_08465</name>
</gene>
<evidence type="ECO:0008006" key="5">
    <source>
        <dbReference type="Google" id="ProtNLM"/>
    </source>
</evidence>
<dbReference type="RefSeq" id="WP_034210633.1">
    <property type="nucleotide sequence ID" value="NZ_AVCK01000009.1"/>
</dbReference>
<keyword evidence="4" id="KW-1185">Reference proteome</keyword>
<dbReference type="PATRIC" id="fig|1384056.3.peg.553"/>
<reference evidence="3 4" key="1">
    <citation type="submission" date="2013-09" db="EMBL/GenBank/DDBJ databases">
        <title>Genome sequencing of Arenimonas metalli.</title>
        <authorList>
            <person name="Chen F."/>
            <person name="Wang G."/>
        </authorList>
    </citation>
    <scope>NUCLEOTIDE SEQUENCE [LARGE SCALE GENOMIC DNA]</scope>
    <source>
        <strain evidence="3 4">CF5-1</strain>
    </source>
</reference>
<sequence length="190" mass="18956">MTVSKLSLRPLLCGALAVALVSQAGCAWTRSKLGMDVEYQKSTEGKPLVVPAGLDTPSTGAAIMVPDANNGPLVSSDLPPSNLGGGASVGEGPAPASGVAGIAELPLSDSADEAWRRVGAALPGIAGVRVGDSAKLLNSHEATYRGVTVLLRAEPTTAGSRVVALGADGQPVTTGAPAELLALLRDKLAE</sequence>
<accession>A0A091B4P6</accession>
<organism evidence="3 4">
    <name type="scientific">Arenimonas metalli CF5-1</name>
    <dbReference type="NCBI Taxonomy" id="1384056"/>
    <lineage>
        <taxon>Bacteria</taxon>
        <taxon>Pseudomonadati</taxon>
        <taxon>Pseudomonadota</taxon>
        <taxon>Gammaproteobacteria</taxon>
        <taxon>Lysobacterales</taxon>
        <taxon>Lysobacteraceae</taxon>
        <taxon>Arenimonas</taxon>
    </lineage>
</organism>
<dbReference type="OrthoDB" id="5966071at2"/>
<dbReference type="STRING" id="1384056.N787_08465"/>